<dbReference type="PANTHER" id="PTHR43265:SF1">
    <property type="entry name" value="ESTERASE ESTD"/>
    <property type="match status" value="1"/>
</dbReference>
<dbReference type="InterPro" id="IPR022742">
    <property type="entry name" value="Hydrolase_4"/>
</dbReference>
<gene>
    <name evidence="2" type="ORF">MUB52_14105</name>
</gene>
<evidence type="ECO:0000313" key="2">
    <source>
        <dbReference type="EMBL" id="MCV3272567.1"/>
    </source>
</evidence>
<dbReference type="Proteomes" id="UP001208690">
    <property type="component" value="Unassembled WGS sequence"/>
</dbReference>
<protein>
    <submittedName>
        <fullName evidence="2">Alpha/beta hydrolase</fullName>
    </submittedName>
</protein>
<dbReference type="InterPro" id="IPR053145">
    <property type="entry name" value="AB_hydrolase_Est10"/>
</dbReference>
<evidence type="ECO:0000259" key="1">
    <source>
        <dbReference type="Pfam" id="PF12146"/>
    </source>
</evidence>
<name>A0ABT3BG90_9RHOB</name>
<evidence type="ECO:0000313" key="3">
    <source>
        <dbReference type="Proteomes" id="UP001208690"/>
    </source>
</evidence>
<dbReference type="RefSeq" id="WP_263844886.1">
    <property type="nucleotide sequence ID" value="NZ_JALIEB010000009.1"/>
</dbReference>
<dbReference type="PANTHER" id="PTHR43265">
    <property type="entry name" value="ESTERASE ESTD"/>
    <property type="match status" value="1"/>
</dbReference>
<keyword evidence="3" id="KW-1185">Reference proteome</keyword>
<reference evidence="2 3" key="1">
    <citation type="submission" date="2022-04" db="EMBL/GenBank/DDBJ databases">
        <title>Roseobacter sp. WL0113 is a bacterium isolated from neritic sediment.</title>
        <authorList>
            <person name="Wang L."/>
            <person name="He W."/>
            <person name="Zhang D.-F."/>
        </authorList>
    </citation>
    <scope>NUCLEOTIDE SEQUENCE [LARGE SCALE GENOMIC DNA]</scope>
    <source>
        <strain evidence="2 3">WL0113</strain>
    </source>
</reference>
<organism evidence="2 3">
    <name type="scientific">Roseobacter sinensis</name>
    <dbReference type="NCBI Taxonomy" id="2931391"/>
    <lineage>
        <taxon>Bacteria</taxon>
        <taxon>Pseudomonadati</taxon>
        <taxon>Pseudomonadota</taxon>
        <taxon>Alphaproteobacteria</taxon>
        <taxon>Rhodobacterales</taxon>
        <taxon>Roseobacteraceae</taxon>
        <taxon>Roseobacter</taxon>
    </lineage>
</organism>
<dbReference type="GO" id="GO:0016787">
    <property type="term" value="F:hydrolase activity"/>
    <property type="evidence" value="ECO:0007669"/>
    <property type="project" value="UniProtKB-KW"/>
</dbReference>
<dbReference type="InterPro" id="IPR029058">
    <property type="entry name" value="AB_hydrolase_fold"/>
</dbReference>
<keyword evidence="2" id="KW-0378">Hydrolase</keyword>
<sequence length="323" mass="34239">MAITAAAAGAIGALSAFELPSDARVSEHVFSSQDQELAGTLVQPGEEGDGPVVLLVHGDGPQDRWSDSGYLPLVRTLLDAGIGVFSWDKPGVGQSTGDWLSQSMSDRAAEAAAAHAVLRDDLGIAAKRLGFLGFSQAGWVVPEAADRSGAAYVVLVGPAINWRRQGAYFTRKRLQRAGVGDAKIAAEVARNLAQNDALFAQDGDCRGRPDLSAARCGFVRRNYAADATAEILAMQLPTLVMVGAEDLNVDAAETAGAYGRNPRLEVRVIPAATHSLLRAGPYNFQTPEEWTLTAQLRFLIAGSRAYAPGVLDQITGWIADQQR</sequence>
<proteinExistence type="predicted"/>
<dbReference type="Gene3D" id="3.40.50.1820">
    <property type="entry name" value="alpha/beta hydrolase"/>
    <property type="match status" value="1"/>
</dbReference>
<comment type="caution">
    <text evidence="2">The sequence shown here is derived from an EMBL/GenBank/DDBJ whole genome shotgun (WGS) entry which is preliminary data.</text>
</comment>
<dbReference type="Pfam" id="PF12146">
    <property type="entry name" value="Hydrolase_4"/>
    <property type="match status" value="1"/>
</dbReference>
<accession>A0ABT3BG90</accession>
<dbReference type="EMBL" id="JALIEB010000009">
    <property type="protein sequence ID" value="MCV3272567.1"/>
    <property type="molecule type" value="Genomic_DNA"/>
</dbReference>
<feature type="domain" description="Serine aminopeptidase S33" evidence="1">
    <location>
        <begin position="52"/>
        <end position="277"/>
    </location>
</feature>
<dbReference type="SUPFAM" id="SSF53474">
    <property type="entry name" value="alpha/beta-Hydrolases"/>
    <property type="match status" value="1"/>
</dbReference>